<dbReference type="Proteomes" id="UP000091820">
    <property type="component" value="Unassembled WGS sequence"/>
</dbReference>
<dbReference type="AlphaFoldDB" id="A0A1A9WXG8"/>
<dbReference type="VEuPathDB" id="VectorBase:GBRI036075"/>
<proteinExistence type="predicted"/>
<reference evidence="1" key="2">
    <citation type="submission" date="2020-05" db="UniProtKB">
        <authorList>
            <consortium name="EnsemblMetazoa"/>
        </authorList>
    </citation>
    <scope>IDENTIFICATION</scope>
    <source>
        <strain evidence="1">IAEA</strain>
    </source>
</reference>
<organism evidence="1 2">
    <name type="scientific">Glossina brevipalpis</name>
    <dbReference type="NCBI Taxonomy" id="37001"/>
    <lineage>
        <taxon>Eukaryota</taxon>
        <taxon>Metazoa</taxon>
        <taxon>Ecdysozoa</taxon>
        <taxon>Arthropoda</taxon>
        <taxon>Hexapoda</taxon>
        <taxon>Insecta</taxon>
        <taxon>Pterygota</taxon>
        <taxon>Neoptera</taxon>
        <taxon>Endopterygota</taxon>
        <taxon>Diptera</taxon>
        <taxon>Brachycera</taxon>
        <taxon>Muscomorpha</taxon>
        <taxon>Hippoboscoidea</taxon>
        <taxon>Glossinidae</taxon>
        <taxon>Glossina</taxon>
    </lineage>
</organism>
<accession>A0A1A9WXG8</accession>
<keyword evidence="2" id="KW-1185">Reference proteome</keyword>
<protein>
    <submittedName>
        <fullName evidence="1">Uncharacterized protein</fullName>
    </submittedName>
</protein>
<evidence type="ECO:0000313" key="1">
    <source>
        <dbReference type="EnsemblMetazoa" id="GBRI036075-PA"/>
    </source>
</evidence>
<evidence type="ECO:0000313" key="2">
    <source>
        <dbReference type="Proteomes" id="UP000091820"/>
    </source>
</evidence>
<reference evidence="2" key="1">
    <citation type="submission" date="2014-03" db="EMBL/GenBank/DDBJ databases">
        <authorList>
            <person name="Aksoy S."/>
            <person name="Warren W."/>
            <person name="Wilson R.K."/>
        </authorList>
    </citation>
    <scope>NUCLEOTIDE SEQUENCE [LARGE SCALE GENOMIC DNA]</scope>
    <source>
        <strain evidence="2">IAEA</strain>
    </source>
</reference>
<dbReference type="EnsemblMetazoa" id="GBRI036075-RA">
    <property type="protein sequence ID" value="GBRI036075-PA"/>
    <property type="gene ID" value="GBRI036075"/>
</dbReference>
<sequence>MRSEQITKPSIWKRENNTISHFKGRAFFILLGYGLKINAYFIISSHIQKQHGPCLAGKCQQQQQPYNINEKKKHNLETNKLKAHIGLLVLRPVKATDMPTVKQKSSYKNKIAFISCCIQLSDLLCATKVINLNLAKLIEYKNSRQCVYLPTPTSFYIYFI</sequence>
<name>A0A1A9WXG8_9MUSC</name>